<dbReference type="AlphaFoldDB" id="A0A5D3B762"/>
<evidence type="ECO:0000256" key="1">
    <source>
        <dbReference type="SAM" id="MobiDB-lite"/>
    </source>
</evidence>
<dbReference type="Gene3D" id="1.10.510.10">
    <property type="entry name" value="Transferase(Phosphotransferase) domain 1"/>
    <property type="match status" value="1"/>
</dbReference>
<feature type="region of interest" description="Disordered" evidence="1">
    <location>
        <begin position="1"/>
        <end position="20"/>
    </location>
</feature>
<proteinExistence type="predicted"/>
<feature type="compositionally biased region" description="Polar residues" evidence="1">
    <location>
        <begin position="1"/>
        <end position="11"/>
    </location>
</feature>
<dbReference type="PANTHER" id="PTHR11909">
    <property type="entry name" value="CASEIN KINASE-RELATED"/>
    <property type="match status" value="1"/>
</dbReference>
<evidence type="ECO:0000313" key="3">
    <source>
        <dbReference type="EMBL" id="TYJ58421.1"/>
    </source>
</evidence>
<dbReference type="EMBL" id="NIDF01000005">
    <property type="protein sequence ID" value="TYJ58421.1"/>
    <property type="molecule type" value="Genomic_DNA"/>
</dbReference>
<reference evidence="3 4" key="1">
    <citation type="submission" date="2017-05" db="EMBL/GenBank/DDBJ databases">
        <title>The Genome Sequence of Tsuchiyaea wingfieldii DSM 27421.</title>
        <authorList>
            <person name="Cuomo C."/>
            <person name="Passer A."/>
            <person name="Billmyre B."/>
            <person name="Heitman J."/>
        </authorList>
    </citation>
    <scope>NUCLEOTIDE SEQUENCE [LARGE SCALE GENOMIC DNA]</scope>
    <source>
        <strain evidence="3 4">DSM 27421</strain>
    </source>
</reference>
<dbReference type="SMART" id="SM00220">
    <property type="entry name" value="S_TKc"/>
    <property type="match status" value="1"/>
</dbReference>
<keyword evidence="4" id="KW-1185">Reference proteome</keyword>
<evidence type="ECO:0000313" key="4">
    <source>
        <dbReference type="Proteomes" id="UP000322245"/>
    </source>
</evidence>
<dbReference type="InterPro" id="IPR011009">
    <property type="entry name" value="Kinase-like_dom_sf"/>
</dbReference>
<dbReference type="GO" id="GO:0005524">
    <property type="term" value="F:ATP binding"/>
    <property type="evidence" value="ECO:0007669"/>
    <property type="project" value="InterPro"/>
</dbReference>
<comment type="caution">
    <text evidence="3">The sequence shown here is derived from an EMBL/GenBank/DDBJ whole genome shotgun (WGS) entry which is preliminary data.</text>
</comment>
<organism evidence="3 4">
    <name type="scientific">Cryptococcus floricola</name>
    <dbReference type="NCBI Taxonomy" id="2591691"/>
    <lineage>
        <taxon>Eukaryota</taxon>
        <taxon>Fungi</taxon>
        <taxon>Dikarya</taxon>
        <taxon>Basidiomycota</taxon>
        <taxon>Agaricomycotina</taxon>
        <taxon>Tremellomycetes</taxon>
        <taxon>Tremellales</taxon>
        <taxon>Cryptococcaceae</taxon>
        <taxon>Cryptococcus</taxon>
    </lineage>
</organism>
<name>A0A5D3B762_9TREE</name>
<dbReference type="PROSITE" id="PS50011">
    <property type="entry name" value="PROTEIN_KINASE_DOM"/>
    <property type="match status" value="1"/>
</dbReference>
<sequence length="283" mass="32136">MSFSASVANNRNHPHPPPKRVITARKQVGERIGNKYEIKEVINLRDSTVSIYAAIDIRTREEVALKISYKVRKIYQEARFYKYSVGDLDGFPRVKWLWKADRDAFGAIAIERLGPSLDTVIEQTKGRKCSLRTTLLVMDQVISRIQALHDRRVVHCGIKPDNFCIGPPGSRNKGKVYLIDFDAGKTYISKFGNHRLDSADGAANVCWRSLAVEEGLESSRRDDMESAGYLAICLLKGTLLWLFDSANAEWKKRDIPLERLCKGLPEEFMIYLAYCRSLDFTAA</sequence>
<accession>A0A5D3B762</accession>
<dbReference type="GO" id="GO:0004672">
    <property type="term" value="F:protein kinase activity"/>
    <property type="evidence" value="ECO:0007669"/>
    <property type="project" value="InterPro"/>
</dbReference>
<protein>
    <recommendedName>
        <fullName evidence="2">Protein kinase domain-containing protein</fullName>
    </recommendedName>
</protein>
<gene>
    <name evidence="3" type="ORF">B9479_000967</name>
</gene>
<dbReference type="Proteomes" id="UP000322245">
    <property type="component" value="Unassembled WGS sequence"/>
</dbReference>
<dbReference type="InterPro" id="IPR000719">
    <property type="entry name" value="Prot_kinase_dom"/>
</dbReference>
<evidence type="ECO:0000259" key="2">
    <source>
        <dbReference type="PROSITE" id="PS50011"/>
    </source>
</evidence>
<dbReference type="InterPro" id="IPR050235">
    <property type="entry name" value="CK1_Ser-Thr_kinase"/>
</dbReference>
<feature type="domain" description="Protein kinase" evidence="2">
    <location>
        <begin position="1"/>
        <end position="283"/>
    </location>
</feature>
<dbReference type="SUPFAM" id="SSF56112">
    <property type="entry name" value="Protein kinase-like (PK-like)"/>
    <property type="match status" value="1"/>
</dbReference>